<dbReference type="NCBIfam" id="TIGR00195">
    <property type="entry name" value="exoDNase_III"/>
    <property type="match status" value="1"/>
</dbReference>
<dbReference type="InterPro" id="IPR036691">
    <property type="entry name" value="Endo/exonu/phosph_ase_sf"/>
</dbReference>
<dbReference type="EC" id="3.1.11.2" evidence="10"/>
<dbReference type="EMBL" id="DVMY01000102">
    <property type="protein sequence ID" value="HIU37919.1"/>
    <property type="molecule type" value="Genomic_DNA"/>
</dbReference>
<dbReference type="PANTHER" id="PTHR43250">
    <property type="entry name" value="EXODEOXYRIBONUCLEASE III"/>
    <property type="match status" value="1"/>
</dbReference>
<keyword evidence="7" id="KW-0464">Manganese</keyword>
<sequence>MKIATWNVNSLKMRLAHVLEWLKQSETDILCLQELKMTDDAFPIAELEANGLGAVWFGQKTYNGVAILYRKDKFEAPRDVIKNIPAFSDDQSRLIGATFKSQLGDLRIVCGYFPNGSEVGSEKFAYKLNWLDALNHWLQSQLTRYSNLALLGDFNIAPDDRDVWDPKGWEGNILVSPQERQAFQNLLSLGLSDSFRLFDQPEKRYTWWDYRMLGFQKNHGLRIDHILVSDALKAAIKAVDIDRAPRKWTKPSDHTPYWIEI</sequence>
<evidence type="ECO:0000256" key="1">
    <source>
        <dbReference type="ARBA" id="ARBA00001936"/>
    </source>
</evidence>
<dbReference type="AlphaFoldDB" id="A0A9D1ILB9"/>
<comment type="caution">
    <text evidence="10">The sequence shown here is derived from an EMBL/GenBank/DDBJ whole genome shotgun (WGS) entry which is preliminary data.</text>
</comment>
<evidence type="ECO:0000256" key="5">
    <source>
        <dbReference type="ARBA" id="ARBA00022842"/>
    </source>
</evidence>
<dbReference type="GO" id="GO:0004519">
    <property type="term" value="F:endonuclease activity"/>
    <property type="evidence" value="ECO:0007669"/>
    <property type="project" value="InterPro"/>
</dbReference>
<evidence type="ECO:0000256" key="2">
    <source>
        <dbReference type="ARBA" id="ARBA00007092"/>
    </source>
</evidence>
<feature type="active site" description="Proton donor/acceptor" evidence="6">
    <location>
        <position position="153"/>
    </location>
</feature>
<feature type="active site" evidence="6">
    <location>
        <position position="112"/>
    </location>
</feature>
<proteinExistence type="inferred from homology"/>
<dbReference type="PROSITE" id="PS00728">
    <property type="entry name" value="AP_NUCLEASE_F1_3"/>
    <property type="match status" value="1"/>
</dbReference>
<name>A0A9D1ILB9_9BURK</name>
<feature type="binding site" evidence="7">
    <location>
        <position position="155"/>
    </location>
    <ligand>
        <name>Mg(2+)</name>
        <dbReference type="ChEBI" id="CHEBI:18420"/>
        <label>1</label>
    </ligand>
</feature>
<dbReference type="Pfam" id="PF03372">
    <property type="entry name" value="Exo_endo_phos"/>
    <property type="match status" value="1"/>
</dbReference>
<dbReference type="InterPro" id="IPR005135">
    <property type="entry name" value="Endo/exonuclease/phosphatase"/>
</dbReference>
<reference evidence="10" key="1">
    <citation type="submission" date="2020-10" db="EMBL/GenBank/DDBJ databases">
        <authorList>
            <person name="Gilroy R."/>
        </authorList>
    </citation>
    <scope>NUCLEOTIDE SEQUENCE</scope>
    <source>
        <strain evidence="10">7463</strain>
    </source>
</reference>
<dbReference type="PROSITE" id="PS51435">
    <property type="entry name" value="AP_NUCLEASE_F1_4"/>
    <property type="match status" value="1"/>
</dbReference>
<feature type="binding site" evidence="7">
    <location>
        <position position="254"/>
    </location>
    <ligand>
        <name>Mg(2+)</name>
        <dbReference type="ChEBI" id="CHEBI:18420"/>
        <label>1</label>
    </ligand>
</feature>
<evidence type="ECO:0000313" key="10">
    <source>
        <dbReference type="EMBL" id="HIU37919.1"/>
    </source>
</evidence>
<evidence type="ECO:0000256" key="7">
    <source>
        <dbReference type="PIRSR" id="PIRSR604808-2"/>
    </source>
</evidence>
<dbReference type="PANTHER" id="PTHR43250:SF2">
    <property type="entry name" value="EXODEOXYRIBONUCLEASE III"/>
    <property type="match status" value="1"/>
</dbReference>
<reference evidence="10" key="2">
    <citation type="journal article" date="2021" name="PeerJ">
        <title>Extensive microbial diversity within the chicken gut microbiome revealed by metagenomics and culture.</title>
        <authorList>
            <person name="Gilroy R."/>
            <person name="Ravi A."/>
            <person name="Getino M."/>
            <person name="Pursley I."/>
            <person name="Horton D.L."/>
            <person name="Alikhan N.F."/>
            <person name="Baker D."/>
            <person name="Gharbi K."/>
            <person name="Hall N."/>
            <person name="Watson M."/>
            <person name="Adriaenssens E.M."/>
            <person name="Foster-Nyarko E."/>
            <person name="Jarju S."/>
            <person name="Secka A."/>
            <person name="Antonio M."/>
            <person name="Oren A."/>
            <person name="Chaudhuri R.R."/>
            <person name="La Ragione R."/>
            <person name="Hildebrand F."/>
            <person name="Pallen M.J."/>
        </authorList>
    </citation>
    <scope>NUCLEOTIDE SEQUENCE</scope>
    <source>
        <strain evidence="10">7463</strain>
    </source>
</reference>
<feature type="binding site" evidence="7">
    <location>
        <position position="34"/>
    </location>
    <ligand>
        <name>Mg(2+)</name>
        <dbReference type="ChEBI" id="CHEBI:18420"/>
        <label>1</label>
    </ligand>
</feature>
<keyword evidence="5 7" id="KW-0460">Magnesium</keyword>
<gene>
    <name evidence="10" type="primary">xth</name>
    <name evidence="10" type="ORF">IAC56_06575</name>
</gene>
<feature type="binding site" evidence="7">
    <location>
        <position position="7"/>
    </location>
    <ligand>
        <name>Mg(2+)</name>
        <dbReference type="ChEBI" id="CHEBI:18420"/>
        <label>1</label>
    </ligand>
</feature>
<feature type="binding site" evidence="7">
    <location>
        <position position="253"/>
    </location>
    <ligand>
        <name>Mg(2+)</name>
        <dbReference type="ChEBI" id="CHEBI:18420"/>
        <label>1</label>
    </ligand>
</feature>
<evidence type="ECO:0000256" key="8">
    <source>
        <dbReference type="PIRSR" id="PIRSR604808-3"/>
    </source>
</evidence>
<dbReference type="SUPFAM" id="SSF56219">
    <property type="entry name" value="DNase I-like"/>
    <property type="match status" value="1"/>
</dbReference>
<dbReference type="NCBIfam" id="TIGR00633">
    <property type="entry name" value="xth"/>
    <property type="match status" value="1"/>
</dbReference>
<dbReference type="Gene3D" id="3.60.10.10">
    <property type="entry name" value="Endonuclease/exonuclease/phosphatase"/>
    <property type="match status" value="1"/>
</dbReference>
<evidence type="ECO:0000313" key="11">
    <source>
        <dbReference type="Proteomes" id="UP000824083"/>
    </source>
</evidence>
<evidence type="ECO:0000256" key="6">
    <source>
        <dbReference type="PIRSR" id="PIRSR604808-1"/>
    </source>
</evidence>
<dbReference type="GO" id="GO:0008311">
    <property type="term" value="F:double-stranded DNA 3'-5' DNA exonuclease activity"/>
    <property type="evidence" value="ECO:0007669"/>
    <property type="project" value="UniProtKB-EC"/>
</dbReference>
<feature type="binding site" evidence="7">
    <location>
        <position position="153"/>
    </location>
    <ligand>
        <name>Mg(2+)</name>
        <dbReference type="ChEBI" id="CHEBI:18420"/>
        <label>1</label>
    </ligand>
</feature>
<evidence type="ECO:0000256" key="4">
    <source>
        <dbReference type="ARBA" id="ARBA00022801"/>
    </source>
</evidence>
<evidence type="ECO:0000259" key="9">
    <source>
        <dbReference type="Pfam" id="PF03372"/>
    </source>
</evidence>
<feature type="domain" description="Endonuclease/exonuclease/phosphatase" evidence="9">
    <location>
        <begin position="4"/>
        <end position="254"/>
    </location>
</feature>
<comment type="similarity">
    <text evidence="2">Belongs to the DNA repair enzymes AP/ExoA family.</text>
</comment>
<comment type="cofactor">
    <cofactor evidence="1">
        <name>Mn(2+)</name>
        <dbReference type="ChEBI" id="CHEBI:29035"/>
    </cofactor>
</comment>
<feature type="site" description="Important for catalytic activity" evidence="8">
    <location>
        <position position="224"/>
    </location>
</feature>
<organism evidence="10 11">
    <name type="scientific">Candidatus Aphodousia faecigallinarum</name>
    <dbReference type="NCBI Taxonomy" id="2840677"/>
    <lineage>
        <taxon>Bacteria</taxon>
        <taxon>Pseudomonadati</taxon>
        <taxon>Pseudomonadota</taxon>
        <taxon>Betaproteobacteria</taxon>
        <taxon>Burkholderiales</taxon>
        <taxon>Sutterellaceae</taxon>
        <taxon>Sutterellaceae incertae sedis</taxon>
        <taxon>Candidatus Aphodousia</taxon>
    </lineage>
</organism>
<dbReference type="CDD" id="cd09086">
    <property type="entry name" value="ExoIII-like_AP-endo"/>
    <property type="match status" value="1"/>
</dbReference>
<feature type="site" description="Transition state stabilizer" evidence="8">
    <location>
        <position position="155"/>
    </location>
</feature>
<keyword evidence="3 7" id="KW-0479">Metal-binding</keyword>
<evidence type="ECO:0000256" key="3">
    <source>
        <dbReference type="ARBA" id="ARBA00022723"/>
    </source>
</evidence>
<dbReference type="InterPro" id="IPR037493">
    <property type="entry name" value="ExoIII-like"/>
</dbReference>
<dbReference type="InterPro" id="IPR020848">
    <property type="entry name" value="AP_endonuclease_F1_CS"/>
</dbReference>
<comment type="cofactor">
    <cofactor evidence="7">
        <name>Mg(2+)</name>
        <dbReference type="ChEBI" id="CHEBI:18420"/>
    </cofactor>
    <cofactor evidence="7">
        <name>Mn(2+)</name>
        <dbReference type="ChEBI" id="CHEBI:29035"/>
    </cofactor>
    <text evidence="7">Probably binds two magnesium or manganese ions per subunit.</text>
</comment>
<dbReference type="InterPro" id="IPR004808">
    <property type="entry name" value="AP_endonuc_1"/>
</dbReference>
<keyword evidence="4 10" id="KW-0378">Hydrolase</keyword>
<feature type="active site" description="Proton acceptor" evidence="6">
    <location>
        <position position="254"/>
    </location>
</feature>
<protein>
    <submittedName>
        <fullName evidence="10">Exodeoxyribonuclease III</fullName>
        <ecNumber evidence="10">3.1.11.2</ecNumber>
    </submittedName>
</protein>
<feature type="site" description="Interaction with DNA substrate" evidence="8">
    <location>
        <position position="254"/>
    </location>
</feature>
<accession>A0A9D1ILB9</accession>
<dbReference type="GO" id="GO:0006281">
    <property type="term" value="P:DNA repair"/>
    <property type="evidence" value="ECO:0007669"/>
    <property type="project" value="InterPro"/>
</dbReference>
<dbReference type="Proteomes" id="UP000824083">
    <property type="component" value="Unassembled WGS sequence"/>
</dbReference>
<dbReference type="GO" id="GO:0046872">
    <property type="term" value="F:metal ion binding"/>
    <property type="evidence" value="ECO:0007669"/>
    <property type="project" value="UniProtKB-KW"/>
</dbReference>
<dbReference type="GO" id="GO:0003677">
    <property type="term" value="F:DNA binding"/>
    <property type="evidence" value="ECO:0007669"/>
    <property type="project" value="InterPro"/>
</dbReference>